<dbReference type="EMBL" id="KI536799">
    <property type="protein sequence ID" value="ESR44977.1"/>
    <property type="molecule type" value="Genomic_DNA"/>
</dbReference>
<dbReference type="eggNOG" id="KOG1642">
    <property type="taxonomic scope" value="Eukaryota"/>
</dbReference>
<dbReference type="GO" id="GO:0016787">
    <property type="term" value="F:hydrolase activity"/>
    <property type="evidence" value="ECO:0007669"/>
    <property type="project" value="UniProtKB-KW"/>
</dbReference>
<keyword evidence="7" id="KW-0732">Signal</keyword>
<dbReference type="PROSITE" id="PS00530">
    <property type="entry name" value="RNASE_T2_1"/>
    <property type="match status" value="1"/>
</dbReference>
<keyword evidence="5" id="KW-0456">Lyase</keyword>
<dbReference type="KEGG" id="cic:CICLE_v10003955mg"/>
<evidence type="ECO:0000256" key="5">
    <source>
        <dbReference type="ARBA" id="ARBA00023239"/>
    </source>
</evidence>
<dbReference type="GO" id="GO:0033897">
    <property type="term" value="F:ribonuclease T2 activity"/>
    <property type="evidence" value="ECO:0007669"/>
    <property type="project" value="InterPro"/>
</dbReference>
<dbReference type="PANTHER" id="PTHR11240:SF75">
    <property type="entry name" value="RIBONUCLEASE 3"/>
    <property type="match status" value="1"/>
</dbReference>
<dbReference type="InterPro" id="IPR036430">
    <property type="entry name" value="RNase_T2-like_sf"/>
</dbReference>
<dbReference type="InParanoid" id="V4SW13"/>
<evidence type="ECO:0000256" key="4">
    <source>
        <dbReference type="ARBA" id="ARBA00022801"/>
    </source>
</evidence>
<evidence type="ECO:0000256" key="3">
    <source>
        <dbReference type="ARBA" id="ARBA00022759"/>
    </source>
</evidence>
<evidence type="ECO:0000313" key="9">
    <source>
        <dbReference type="Proteomes" id="UP000030687"/>
    </source>
</evidence>
<dbReference type="Gramene" id="ESR44977">
    <property type="protein sequence ID" value="ESR44977"/>
    <property type="gene ID" value="CICLE_v10003955mg"/>
</dbReference>
<keyword evidence="4" id="KW-0378">Hydrolase</keyword>
<protein>
    <submittedName>
        <fullName evidence="8">Uncharacterized protein</fullName>
    </submittedName>
</protein>
<reference evidence="8 9" key="1">
    <citation type="submission" date="2013-10" db="EMBL/GenBank/DDBJ databases">
        <authorList>
            <consortium name="International Citrus Genome Consortium"/>
            <person name="Jenkins J."/>
            <person name="Schmutz J."/>
            <person name="Prochnik S."/>
            <person name="Rokhsar D."/>
            <person name="Gmitter F."/>
            <person name="Ollitrault P."/>
            <person name="Machado M."/>
            <person name="Talon M."/>
            <person name="Wincker P."/>
            <person name="Jaillon O."/>
            <person name="Morgante M."/>
        </authorList>
    </citation>
    <scope>NUCLEOTIDE SEQUENCE</scope>
    <source>
        <strain evidence="9">cv. Clemenules</strain>
    </source>
</reference>
<dbReference type="OMA" id="RITINHV"/>
<evidence type="ECO:0000256" key="2">
    <source>
        <dbReference type="ARBA" id="ARBA00022722"/>
    </source>
</evidence>
<evidence type="ECO:0000256" key="7">
    <source>
        <dbReference type="SAM" id="SignalP"/>
    </source>
</evidence>
<sequence>MKSSFSFIFFVFSVSCIAFASGGAQDFHQYFLVQTWPPVYCQVHRPEPCRIKPSKFVLHGLWPVNSSGRSSTNTNNQTINLQDMLESNKSFAAEMNKFWPSLTRDENENEQFWEREWKHHGRGQPTLPPEEYFRTAITLVKAANLEAAFRGAGINPDGDKLNPRKYTRAINTRYGTTPLYKCLNTDGTRPILKCLNDYLLMEVILCVDSDATSLILLQCEGTGRITINHVSVRSKY</sequence>
<feature type="signal peptide" evidence="7">
    <location>
        <begin position="1"/>
        <end position="24"/>
    </location>
</feature>
<dbReference type="Proteomes" id="UP000030687">
    <property type="component" value="Unassembled WGS sequence"/>
</dbReference>
<comment type="similarity">
    <text evidence="1 6">Belongs to the RNase T2 family.</text>
</comment>
<dbReference type="GO" id="GO:0003723">
    <property type="term" value="F:RNA binding"/>
    <property type="evidence" value="ECO:0007669"/>
    <property type="project" value="InterPro"/>
</dbReference>
<feature type="chain" id="PRO_5004728012" evidence="7">
    <location>
        <begin position="25"/>
        <end position="236"/>
    </location>
</feature>
<dbReference type="PROSITE" id="PS51257">
    <property type="entry name" value="PROKAR_LIPOPROTEIN"/>
    <property type="match status" value="1"/>
</dbReference>
<dbReference type="InterPro" id="IPR001568">
    <property type="entry name" value="RNase_T2-like"/>
</dbReference>
<dbReference type="SUPFAM" id="SSF55895">
    <property type="entry name" value="Ribonuclease Rh-like"/>
    <property type="match status" value="1"/>
</dbReference>
<evidence type="ECO:0000256" key="1">
    <source>
        <dbReference type="ARBA" id="ARBA00007469"/>
    </source>
</evidence>
<proteinExistence type="inferred from homology"/>
<keyword evidence="3" id="KW-0255">Endonuclease</keyword>
<keyword evidence="9" id="KW-1185">Reference proteome</keyword>
<dbReference type="PANTHER" id="PTHR11240">
    <property type="entry name" value="RIBONUCLEASE T2"/>
    <property type="match status" value="1"/>
</dbReference>
<dbReference type="Pfam" id="PF00445">
    <property type="entry name" value="Ribonuclease_T2"/>
    <property type="match status" value="1"/>
</dbReference>
<name>V4SW13_CITCL</name>
<organism evidence="8 9">
    <name type="scientific">Citrus clementina</name>
    <name type="common">Clementine</name>
    <name type="synonym">Citrus deliciosa x Citrus sinensis</name>
    <dbReference type="NCBI Taxonomy" id="85681"/>
    <lineage>
        <taxon>Eukaryota</taxon>
        <taxon>Viridiplantae</taxon>
        <taxon>Streptophyta</taxon>
        <taxon>Embryophyta</taxon>
        <taxon>Tracheophyta</taxon>
        <taxon>Spermatophyta</taxon>
        <taxon>Magnoliopsida</taxon>
        <taxon>eudicotyledons</taxon>
        <taxon>Gunneridae</taxon>
        <taxon>Pentapetalae</taxon>
        <taxon>rosids</taxon>
        <taxon>malvids</taxon>
        <taxon>Sapindales</taxon>
        <taxon>Rutaceae</taxon>
        <taxon>Aurantioideae</taxon>
        <taxon>Citrus</taxon>
    </lineage>
</organism>
<dbReference type="Gene3D" id="3.90.730.10">
    <property type="entry name" value="Ribonuclease T2-like"/>
    <property type="match status" value="1"/>
</dbReference>
<dbReference type="GO" id="GO:0005576">
    <property type="term" value="C:extracellular region"/>
    <property type="evidence" value="ECO:0007669"/>
    <property type="project" value="TreeGrafter"/>
</dbReference>
<evidence type="ECO:0000256" key="6">
    <source>
        <dbReference type="RuleBase" id="RU004328"/>
    </source>
</evidence>
<evidence type="ECO:0000313" key="8">
    <source>
        <dbReference type="EMBL" id="ESR44977.1"/>
    </source>
</evidence>
<gene>
    <name evidence="8" type="ORF">CICLE_v10003955mg</name>
</gene>
<accession>V4SW13</accession>
<dbReference type="AlphaFoldDB" id="V4SW13"/>
<keyword evidence="2" id="KW-0540">Nuclease</keyword>
<dbReference type="GO" id="GO:0006401">
    <property type="term" value="P:RNA catabolic process"/>
    <property type="evidence" value="ECO:0007669"/>
    <property type="project" value="TreeGrafter"/>
</dbReference>
<dbReference type="InterPro" id="IPR018188">
    <property type="entry name" value="RNase_T2_His_AS_1"/>
</dbReference>